<reference evidence="3" key="1">
    <citation type="submission" date="2019-11" db="EMBL/GenBank/DDBJ databases">
        <authorList>
            <person name="Feng L."/>
        </authorList>
    </citation>
    <scope>NUCLEOTIDE SEQUENCE</scope>
    <source>
        <strain evidence="3">PclaraLFYP37</strain>
    </source>
</reference>
<dbReference type="SUPFAM" id="SSF48179">
    <property type="entry name" value="6-phosphogluconate dehydrogenase C-terminal domain-like"/>
    <property type="match status" value="1"/>
</dbReference>
<dbReference type="InterPro" id="IPR018931">
    <property type="entry name" value="DUF2520"/>
</dbReference>
<organism evidence="3">
    <name type="scientific">Paraprevotella clara</name>
    <dbReference type="NCBI Taxonomy" id="454154"/>
    <lineage>
        <taxon>Bacteria</taxon>
        <taxon>Pseudomonadati</taxon>
        <taxon>Bacteroidota</taxon>
        <taxon>Bacteroidia</taxon>
        <taxon>Bacteroidales</taxon>
        <taxon>Prevotellaceae</taxon>
        <taxon>Paraprevotella</taxon>
    </lineage>
</organism>
<dbReference type="EMBL" id="CACRUT010000006">
    <property type="protein sequence ID" value="VYT78682.1"/>
    <property type="molecule type" value="Genomic_DNA"/>
</dbReference>
<dbReference type="PANTHER" id="PTHR40459">
    <property type="entry name" value="CONSERVED HYPOTHETICAL ALANINE AND LEUCINE RICH PROTEIN"/>
    <property type="match status" value="1"/>
</dbReference>
<dbReference type="Pfam" id="PF10728">
    <property type="entry name" value="DUF2520"/>
    <property type="match status" value="1"/>
</dbReference>
<accession>A0A6N2ZP50</accession>
<evidence type="ECO:0000259" key="2">
    <source>
        <dbReference type="Pfam" id="PF10728"/>
    </source>
</evidence>
<dbReference type="AlphaFoldDB" id="A0A6N2ZP50"/>
<dbReference type="RefSeq" id="WP_412441841.1">
    <property type="nucleotide sequence ID" value="NZ_CACRUT010000006.1"/>
</dbReference>
<feature type="domain" description="Pyrroline-5-carboxylate reductase catalytic N-terminal" evidence="1">
    <location>
        <begin position="2"/>
        <end position="78"/>
    </location>
</feature>
<sequence>MKIVWIGAGNLATQLGEALHRAGHETLQVFSRTMASAEALAERLGCPATDDLDAVVPGADVYIFSVKDGVLEGLVSRIAPRTGDALCLHTAGSMPMDVFRGHARRYGVLYPMQTFSKDCPVDFKEIPVFVEASAPDVLAQTEQLACSVSDRVEEMSTERRRRLHLAAVFACNFVNHCYALAADVLGRDGIPFDVMWPLIDETARKVHRLPPVEAQTGPAVRYDRNVMDRQCAMLDGEPERKALYEMMSRSIHALALRNEAERKETND</sequence>
<dbReference type="Pfam" id="PF03807">
    <property type="entry name" value="F420_oxidored"/>
    <property type="match status" value="1"/>
</dbReference>
<dbReference type="PANTHER" id="PTHR40459:SF1">
    <property type="entry name" value="CONSERVED HYPOTHETICAL ALANINE AND LEUCINE RICH PROTEIN"/>
    <property type="match status" value="1"/>
</dbReference>
<proteinExistence type="predicted"/>
<dbReference type="InterPro" id="IPR037108">
    <property type="entry name" value="TM1727-like_C_sf"/>
</dbReference>
<dbReference type="Gene3D" id="1.10.1040.20">
    <property type="entry name" value="ProC-like, C-terminal domain"/>
    <property type="match status" value="1"/>
</dbReference>
<evidence type="ECO:0000259" key="1">
    <source>
        <dbReference type="Pfam" id="PF03807"/>
    </source>
</evidence>
<dbReference type="InterPro" id="IPR008927">
    <property type="entry name" value="6-PGluconate_DH-like_C_sf"/>
</dbReference>
<dbReference type="Gene3D" id="3.40.50.720">
    <property type="entry name" value="NAD(P)-binding Rossmann-like Domain"/>
    <property type="match status" value="1"/>
</dbReference>
<gene>
    <name evidence="3" type="ORF">PCLFYP37_01116</name>
</gene>
<dbReference type="SUPFAM" id="SSF51735">
    <property type="entry name" value="NAD(P)-binding Rossmann-fold domains"/>
    <property type="match status" value="1"/>
</dbReference>
<name>A0A6N2ZP50_9BACT</name>
<feature type="domain" description="DUF2520" evidence="2">
    <location>
        <begin position="126"/>
        <end position="251"/>
    </location>
</feature>
<dbReference type="InterPro" id="IPR036291">
    <property type="entry name" value="NAD(P)-bd_dom_sf"/>
</dbReference>
<protein>
    <submittedName>
        <fullName evidence="3">Glutamyl-tRNA reductase</fullName>
    </submittedName>
</protein>
<evidence type="ECO:0000313" key="3">
    <source>
        <dbReference type="EMBL" id="VYT78682.1"/>
    </source>
</evidence>
<dbReference type="InterPro" id="IPR028939">
    <property type="entry name" value="P5C_Rdtase_cat_N"/>
</dbReference>